<keyword evidence="1" id="KW-0560">Oxidoreductase</keyword>
<evidence type="ECO:0000256" key="1">
    <source>
        <dbReference type="ARBA" id="ARBA00023002"/>
    </source>
</evidence>
<dbReference type="InterPro" id="IPR016162">
    <property type="entry name" value="Ald_DH_N"/>
</dbReference>
<dbReference type="EMBL" id="JAWJUL010000652">
    <property type="protein sequence ID" value="MDV3444068.1"/>
    <property type="molecule type" value="Genomic_DNA"/>
</dbReference>
<feature type="non-terminal residue" evidence="2">
    <location>
        <position position="1"/>
    </location>
</feature>
<proteinExistence type="predicted"/>
<comment type="caution">
    <text evidence="2">The sequence shown here is derived from an EMBL/GenBank/DDBJ whole genome shotgun (WGS) entry which is preliminary data.</text>
</comment>
<sequence length="69" mass="7152">VGADVGEQGRFDEVAGAVEGQLPAAGEQPGALALGLHPDVDCLVFTGSTQVGKYFMGYSAQSNLKQVWL</sequence>
<dbReference type="SUPFAM" id="SSF53720">
    <property type="entry name" value="ALDH-like"/>
    <property type="match status" value="1"/>
</dbReference>
<protein>
    <submittedName>
        <fullName evidence="2">Aldehyde dehydrogenase family protein</fullName>
    </submittedName>
</protein>
<organism evidence="2 3">
    <name type="scientific">Metapseudomonas otitidis</name>
    <dbReference type="NCBI Taxonomy" id="319939"/>
    <lineage>
        <taxon>Bacteria</taxon>
        <taxon>Pseudomonadati</taxon>
        <taxon>Pseudomonadota</taxon>
        <taxon>Gammaproteobacteria</taxon>
        <taxon>Pseudomonadales</taxon>
        <taxon>Pseudomonadaceae</taxon>
        <taxon>Metapseudomonas</taxon>
    </lineage>
</organism>
<gene>
    <name evidence="2" type="ORF">R0G64_32755</name>
</gene>
<name>A0ABU3Y1N9_9GAMM</name>
<feature type="non-terminal residue" evidence="2">
    <location>
        <position position="69"/>
    </location>
</feature>
<keyword evidence="3" id="KW-1185">Reference proteome</keyword>
<dbReference type="Gene3D" id="3.40.605.10">
    <property type="entry name" value="Aldehyde Dehydrogenase, Chain A, domain 1"/>
    <property type="match status" value="1"/>
</dbReference>
<dbReference type="Proteomes" id="UP001273935">
    <property type="component" value="Unassembled WGS sequence"/>
</dbReference>
<evidence type="ECO:0000313" key="2">
    <source>
        <dbReference type="EMBL" id="MDV3444068.1"/>
    </source>
</evidence>
<dbReference type="InterPro" id="IPR016161">
    <property type="entry name" value="Ald_DH/histidinol_DH"/>
</dbReference>
<accession>A0ABU3Y1N9</accession>
<reference evidence="2 3" key="1">
    <citation type="submission" date="2023-10" db="EMBL/GenBank/DDBJ databases">
        <title>Pseudomonas otitidis isolated from a paediatric patient with cystic fibrosis in Chile.</title>
        <authorList>
            <person name="Amsteins-Romero L."/>
            <person name="Opazo-Capurro A."/>
            <person name="Matus-Kohler M."/>
            <person name="Gonzalez-Rocha G."/>
        </authorList>
    </citation>
    <scope>NUCLEOTIDE SEQUENCE [LARGE SCALE GENOMIC DNA]</scope>
    <source>
        <strain evidence="2 3">P-714</strain>
    </source>
</reference>
<evidence type="ECO:0000313" key="3">
    <source>
        <dbReference type="Proteomes" id="UP001273935"/>
    </source>
</evidence>